<dbReference type="Gene3D" id="3.90.180.10">
    <property type="entry name" value="Medium-chain alcohol dehydrogenases, catalytic domain"/>
    <property type="match status" value="1"/>
</dbReference>
<dbReference type="EMBL" id="JBHSMT010000005">
    <property type="protein sequence ID" value="MFC5472588.1"/>
    <property type="molecule type" value="Genomic_DNA"/>
</dbReference>
<comment type="caution">
    <text evidence="1">The sequence shown here is derived from an EMBL/GenBank/DDBJ whole genome shotgun (WGS) entry which is preliminary data.</text>
</comment>
<gene>
    <name evidence="1" type="ORF">ACFPM8_01320</name>
</gene>
<protein>
    <recommendedName>
        <fullName evidence="3">Alcohol dehydrogenase-like C-terminal domain-containing protein</fullName>
    </recommendedName>
</protein>
<evidence type="ECO:0000313" key="2">
    <source>
        <dbReference type="Proteomes" id="UP001596045"/>
    </source>
</evidence>
<name>A0ABW0M385_9BURK</name>
<dbReference type="InterPro" id="IPR036291">
    <property type="entry name" value="NAD(P)-bd_dom_sf"/>
</dbReference>
<dbReference type="Gene3D" id="3.40.50.720">
    <property type="entry name" value="NAD(P)-binding Rossmann-like Domain"/>
    <property type="match status" value="1"/>
</dbReference>
<proteinExistence type="predicted"/>
<evidence type="ECO:0000313" key="1">
    <source>
        <dbReference type="EMBL" id="MFC5472588.1"/>
    </source>
</evidence>
<dbReference type="RefSeq" id="WP_378994166.1">
    <property type="nucleotide sequence ID" value="NZ_JBHSMT010000005.1"/>
</dbReference>
<reference evidence="2" key="1">
    <citation type="journal article" date="2019" name="Int. J. Syst. Evol. Microbiol.">
        <title>The Global Catalogue of Microorganisms (GCM) 10K type strain sequencing project: providing services to taxonomists for standard genome sequencing and annotation.</title>
        <authorList>
            <consortium name="The Broad Institute Genomics Platform"/>
            <consortium name="The Broad Institute Genome Sequencing Center for Infectious Disease"/>
            <person name="Wu L."/>
            <person name="Ma J."/>
        </authorList>
    </citation>
    <scope>NUCLEOTIDE SEQUENCE [LARGE SCALE GENOMIC DNA]</scope>
    <source>
        <strain evidence="2">JCM 17066</strain>
    </source>
</reference>
<organism evidence="1 2">
    <name type="scientific">Paraherbaspirillum soli</name>
    <dbReference type="NCBI Taxonomy" id="631222"/>
    <lineage>
        <taxon>Bacteria</taxon>
        <taxon>Pseudomonadati</taxon>
        <taxon>Pseudomonadota</taxon>
        <taxon>Betaproteobacteria</taxon>
        <taxon>Burkholderiales</taxon>
        <taxon>Oxalobacteraceae</taxon>
        <taxon>Paraherbaspirillum</taxon>
    </lineage>
</organism>
<accession>A0ABW0M385</accession>
<keyword evidence="2" id="KW-1185">Reference proteome</keyword>
<dbReference type="SUPFAM" id="SSF51735">
    <property type="entry name" value="NAD(P)-binding Rossmann-fold domains"/>
    <property type="match status" value="1"/>
</dbReference>
<sequence>MVGQASDPNATLATLKSLRRGGRLVLMGSMQTPLPVPYGEMLRNNWELIRHFIYSQADYLALVSLVRSGLLSLDAVEVMTFPFMELEAAIDRAGQMEGLQSTVTVFGENKNT</sequence>
<evidence type="ECO:0008006" key="3">
    <source>
        <dbReference type="Google" id="ProtNLM"/>
    </source>
</evidence>
<dbReference type="Proteomes" id="UP001596045">
    <property type="component" value="Unassembled WGS sequence"/>
</dbReference>